<evidence type="ECO:0000259" key="10">
    <source>
        <dbReference type="SMART" id="SM00846"/>
    </source>
</evidence>
<dbReference type="NCBIfam" id="TIGR01534">
    <property type="entry name" value="GAPDH-I"/>
    <property type="match status" value="1"/>
</dbReference>
<evidence type="ECO:0000256" key="3">
    <source>
        <dbReference type="ARBA" id="ARBA00023002"/>
    </source>
</evidence>
<name>A0AAE3B519_9RHOB</name>
<feature type="active site" description="Nucleophile" evidence="4">
    <location>
        <position position="151"/>
    </location>
</feature>
<dbReference type="RefSeq" id="WP_203241410.1">
    <property type="nucleotide sequence ID" value="NZ_JAFBRH010000001.1"/>
</dbReference>
<proteinExistence type="inferred from homology"/>
<feature type="domain" description="Glyceraldehyde 3-phosphate dehydrogenase NAD(P) binding" evidence="10">
    <location>
        <begin position="3"/>
        <end position="151"/>
    </location>
</feature>
<dbReference type="PANTHER" id="PTHR43148">
    <property type="entry name" value="GLYCERALDEHYDE-3-PHOSPHATE DEHYDROGENASE 2"/>
    <property type="match status" value="1"/>
</dbReference>
<feature type="binding site" evidence="6">
    <location>
        <position position="36"/>
    </location>
    <ligand>
        <name>NAD(+)</name>
        <dbReference type="ChEBI" id="CHEBI:57540"/>
    </ligand>
</feature>
<feature type="binding site" evidence="5">
    <location>
        <position position="181"/>
    </location>
    <ligand>
        <name>D-glyceraldehyde 3-phosphate</name>
        <dbReference type="ChEBI" id="CHEBI:59776"/>
    </ligand>
</feature>
<dbReference type="SUPFAM" id="SSF55347">
    <property type="entry name" value="Glyceraldehyde-3-phosphate dehydrogenase-like, C-terminal domain"/>
    <property type="match status" value="1"/>
</dbReference>
<dbReference type="InterPro" id="IPR006424">
    <property type="entry name" value="Glyceraldehyde-3-P_DH_1"/>
</dbReference>
<dbReference type="GO" id="GO:0016620">
    <property type="term" value="F:oxidoreductase activity, acting on the aldehyde or oxo group of donors, NAD or NADP as acceptor"/>
    <property type="evidence" value="ECO:0007669"/>
    <property type="project" value="InterPro"/>
</dbReference>
<accession>A0AAE3B519</accession>
<feature type="binding site" evidence="5">
    <location>
        <begin position="150"/>
        <end position="152"/>
    </location>
    <ligand>
        <name>D-glyceraldehyde 3-phosphate</name>
        <dbReference type="ChEBI" id="CHEBI:59776"/>
    </ligand>
</feature>
<feature type="binding site" evidence="6">
    <location>
        <position position="314"/>
    </location>
    <ligand>
        <name>NAD(+)</name>
        <dbReference type="ChEBI" id="CHEBI:57540"/>
    </ligand>
</feature>
<feature type="site" description="Activates thiol group during catalysis" evidence="7">
    <location>
        <position position="178"/>
    </location>
</feature>
<dbReference type="GO" id="GO:0006006">
    <property type="term" value="P:glucose metabolic process"/>
    <property type="evidence" value="ECO:0007669"/>
    <property type="project" value="InterPro"/>
</dbReference>
<feature type="binding site" evidence="6">
    <location>
        <position position="120"/>
    </location>
    <ligand>
        <name>NAD(+)</name>
        <dbReference type="ChEBI" id="CHEBI:57540"/>
    </ligand>
</feature>
<dbReference type="SUPFAM" id="SSF51735">
    <property type="entry name" value="NAD(P)-binding Rossmann-fold domains"/>
    <property type="match status" value="1"/>
</dbReference>
<dbReference type="GO" id="GO:0050661">
    <property type="term" value="F:NADP binding"/>
    <property type="evidence" value="ECO:0007669"/>
    <property type="project" value="InterPro"/>
</dbReference>
<keyword evidence="6" id="KW-0547">Nucleotide-binding</keyword>
<evidence type="ECO:0000256" key="5">
    <source>
        <dbReference type="PIRSR" id="PIRSR000149-2"/>
    </source>
</evidence>
<dbReference type="FunFam" id="3.30.360.10:FF:000002">
    <property type="entry name" value="Glyceraldehyde-3-phosphate dehydrogenase"/>
    <property type="match status" value="1"/>
</dbReference>
<dbReference type="Gene3D" id="3.40.50.720">
    <property type="entry name" value="NAD(P)-binding Rossmann-like Domain"/>
    <property type="match status" value="1"/>
</dbReference>
<feature type="binding site" evidence="5">
    <location>
        <begin position="209"/>
        <end position="210"/>
    </location>
    <ligand>
        <name>D-glyceraldehyde 3-phosphate</name>
        <dbReference type="ChEBI" id="CHEBI:59776"/>
    </ligand>
</feature>
<feature type="binding site" evidence="6">
    <location>
        <begin position="12"/>
        <end position="13"/>
    </location>
    <ligand>
        <name>NAD(+)</name>
        <dbReference type="ChEBI" id="CHEBI:57540"/>
    </ligand>
</feature>
<dbReference type="PIRSF" id="PIRSF000149">
    <property type="entry name" value="GAP_DH"/>
    <property type="match status" value="1"/>
</dbReference>
<dbReference type="FunFam" id="3.40.50.720:FF:000001">
    <property type="entry name" value="Glyceraldehyde-3-phosphate dehydrogenase"/>
    <property type="match status" value="1"/>
</dbReference>
<dbReference type="Pfam" id="PF02800">
    <property type="entry name" value="Gp_dh_C"/>
    <property type="match status" value="1"/>
</dbReference>
<keyword evidence="12" id="KW-1185">Reference proteome</keyword>
<dbReference type="GO" id="GO:0051287">
    <property type="term" value="F:NAD binding"/>
    <property type="evidence" value="ECO:0007669"/>
    <property type="project" value="InterPro"/>
</dbReference>
<gene>
    <name evidence="11" type="primary">gap</name>
    <name evidence="11" type="ORF">JQV55_04800</name>
</gene>
<dbReference type="InterPro" id="IPR036291">
    <property type="entry name" value="NAD(P)-bd_dom_sf"/>
</dbReference>
<evidence type="ECO:0000256" key="8">
    <source>
        <dbReference type="RuleBase" id="RU000397"/>
    </source>
</evidence>
<evidence type="ECO:0000256" key="7">
    <source>
        <dbReference type="PIRSR" id="PIRSR000149-4"/>
    </source>
</evidence>
<dbReference type="EC" id="1.2.1.-" evidence="9"/>
<dbReference type="InterPro" id="IPR020830">
    <property type="entry name" value="GlycerAld_3-P_DH_AS"/>
</dbReference>
<dbReference type="InterPro" id="IPR020829">
    <property type="entry name" value="GlycerAld_3-P_DH_cat"/>
</dbReference>
<feature type="binding site" evidence="5">
    <location>
        <position position="232"/>
    </location>
    <ligand>
        <name>D-glyceraldehyde 3-phosphate</name>
        <dbReference type="ChEBI" id="CHEBI:59776"/>
    </ligand>
</feature>
<organism evidence="11 12">
    <name type="scientific">Sulfitobacter geojensis</name>
    <dbReference type="NCBI Taxonomy" id="1342299"/>
    <lineage>
        <taxon>Bacteria</taxon>
        <taxon>Pseudomonadati</taxon>
        <taxon>Pseudomonadota</taxon>
        <taxon>Alphaproteobacteria</taxon>
        <taxon>Rhodobacterales</taxon>
        <taxon>Roseobacteraceae</taxon>
        <taxon>Sulfitobacter</taxon>
    </lineage>
</organism>
<keyword evidence="3 9" id="KW-0560">Oxidoreductase</keyword>
<comment type="subunit">
    <text evidence="2">Homotetramer.</text>
</comment>
<evidence type="ECO:0000256" key="9">
    <source>
        <dbReference type="RuleBase" id="RU361160"/>
    </source>
</evidence>
<dbReference type="CDD" id="cd18126">
    <property type="entry name" value="GAPDH_I_C"/>
    <property type="match status" value="1"/>
</dbReference>
<dbReference type="PRINTS" id="PR00078">
    <property type="entry name" value="G3PDHDRGNASE"/>
</dbReference>
<evidence type="ECO:0000256" key="1">
    <source>
        <dbReference type="ARBA" id="ARBA00007406"/>
    </source>
</evidence>
<keyword evidence="6" id="KW-0520">NAD</keyword>
<dbReference type="Gene3D" id="3.30.360.10">
    <property type="entry name" value="Dihydrodipicolinate Reductase, domain 2"/>
    <property type="match status" value="1"/>
</dbReference>
<comment type="similarity">
    <text evidence="1 8">Belongs to the glyceraldehyde-3-phosphate dehydrogenase family.</text>
</comment>
<dbReference type="InterPro" id="IPR020828">
    <property type="entry name" value="GlycerAld_3-P_DH_NAD(P)-bd"/>
</dbReference>
<protein>
    <recommendedName>
        <fullName evidence="9">Glyceraldehyde-3-phosphate dehydrogenase</fullName>
        <ecNumber evidence="9">1.2.1.-</ecNumber>
    </recommendedName>
</protein>
<comment type="caution">
    <text evidence="11">The sequence shown here is derived from an EMBL/GenBank/DDBJ whole genome shotgun (WGS) entry which is preliminary data.</text>
</comment>
<evidence type="ECO:0000313" key="11">
    <source>
        <dbReference type="EMBL" id="MBM1712872.1"/>
    </source>
</evidence>
<dbReference type="AlphaFoldDB" id="A0AAE3B519"/>
<evidence type="ECO:0000313" key="12">
    <source>
        <dbReference type="Proteomes" id="UP000732193"/>
    </source>
</evidence>
<feature type="binding site" evidence="6">
    <location>
        <position position="80"/>
    </location>
    <ligand>
        <name>NAD(+)</name>
        <dbReference type="ChEBI" id="CHEBI:57540"/>
    </ligand>
</feature>
<sequence>MTVKLAINGFGRIGRNVLRALIERGMGDFEVVAINDLAPLETIAHLFEFDSVHGRYGKSVTLGENTMDVGFGPMRVTAERAPDKLPWGDVDIVLECTGFFRSPDTAALHLANGSKRVLISAPATGDLKTVVYGVNHQIITADDRIISNASCTTNCLVPVAHVLHESFGILRGHMTTVHSYTGTQPVHDRAHKDLYRARAAALSMIPTTTGAAETLGVVLPHLDGVITGTAIRVPTPNVSCCDLVVELSKNADAAQINQAMQDAAAGALRGVLDVTDRKLVSTDFNHDPASAIFASDQTSVQKGNLARVLVWYDNEWAFSNRMLDTAGVMARFL</sequence>
<dbReference type="EMBL" id="JAFBRM010000001">
    <property type="protein sequence ID" value="MBM1712872.1"/>
    <property type="molecule type" value="Genomic_DNA"/>
</dbReference>
<evidence type="ECO:0000256" key="6">
    <source>
        <dbReference type="PIRSR" id="PIRSR000149-3"/>
    </source>
</evidence>
<reference evidence="11 12" key="1">
    <citation type="submission" date="2021-01" db="EMBL/GenBank/DDBJ databases">
        <title>Diatom-associated Roseobacters Show Island Model of Population Structure.</title>
        <authorList>
            <person name="Qu L."/>
            <person name="Feng X."/>
            <person name="Chen Y."/>
            <person name="Li L."/>
            <person name="Wang X."/>
            <person name="Hu Z."/>
            <person name="Wang H."/>
            <person name="Luo H."/>
        </authorList>
    </citation>
    <scope>NUCLEOTIDE SEQUENCE [LARGE SCALE GENOMIC DNA]</scope>
    <source>
        <strain evidence="11 12">TR60-84</strain>
    </source>
</reference>
<dbReference type="Pfam" id="PF00044">
    <property type="entry name" value="Gp_dh_N"/>
    <property type="match status" value="1"/>
</dbReference>
<evidence type="ECO:0000256" key="4">
    <source>
        <dbReference type="PIRSR" id="PIRSR000149-1"/>
    </source>
</evidence>
<evidence type="ECO:0000256" key="2">
    <source>
        <dbReference type="ARBA" id="ARBA00011881"/>
    </source>
</evidence>
<dbReference type="SMART" id="SM00846">
    <property type="entry name" value="Gp_dh_N"/>
    <property type="match status" value="1"/>
</dbReference>
<dbReference type="InterPro" id="IPR020831">
    <property type="entry name" value="GlycerAld/Erythrose_P_DH"/>
</dbReference>
<dbReference type="PROSITE" id="PS00071">
    <property type="entry name" value="GAPDH"/>
    <property type="match status" value="1"/>
</dbReference>
<dbReference type="CDD" id="cd05214">
    <property type="entry name" value="GAPDH_I_N"/>
    <property type="match status" value="1"/>
</dbReference>
<dbReference type="Proteomes" id="UP000732193">
    <property type="component" value="Unassembled WGS sequence"/>
</dbReference>